<dbReference type="Gene3D" id="3.40.50.300">
    <property type="entry name" value="P-loop containing nucleotide triphosphate hydrolases"/>
    <property type="match status" value="1"/>
</dbReference>
<dbReference type="InterPro" id="IPR003495">
    <property type="entry name" value="CobW/HypB/UreG_nucleotide-bd"/>
</dbReference>
<dbReference type="InterPro" id="IPR027417">
    <property type="entry name" value="P-loop_NTPase"/>
</dbReference>
<evidence type="ECO:0000259" key="1">
    <source>
        <dbReference type="Pfam" id="PF02492"/>
    </source>
</evidence>
<sequence length="322" mass="35212">MPFPTHLILGFLGAGKTTAIRDLLTRKPAGETWAVLVNEFGEVGIDGQLLADTGAFVREVPGGCMCCVAGLPMQMGLNMLIREARPDRLLIEPTGLGHPARIIETLQNEFYQDVLSIGASIGLVDPRRLDEPRVTGNVHFRDQVAAADVLVANKTDLCTPQQIRAFWQWAEALTPAKQRLAQTRQGRLELAWLDAAPQVPHFESPHAHDHRHESSGVVDDGADSAWQMRENHGQGYFSLGWRMAADYRFDADAVVTWLTGTGCARYKAVLNTVEGWFAFNGGDGAISRYPTAPAADNRLELIADTPLDATCLESGLRDTVRG</sequence>
<reference evidence="2 3" key="1">
    <citation type="submission" date="2019-02" db="EMBL/GenBank/DDBJ databases">
        <title>Marinobacter halodurans sp. nov., a marine bacterium isolated from sea tidal flat.</title>
        <authorList>
            <person name="Yoo Y."/>
            <person name="Lee D.W."/>
            <person name="Kim B.S."/>
            <person name="Kim J.-J."/>
        </authorList>
    </citation>
    <scope>NUCLEOTIDE SEQUENCE [LARGE SCALE GENOMIC DNA]</scope>
    <source>
        <strain evidence="2 3">YJ-S3-2</strain>
    </source>
</reference>
<comment type="caution">
    <text evidence="2">The sequence shown here is derived from an EMBL/GenBank/DDBJ whole genome shotgun (WGS) entry which is preliminary data.</text>
</comment>
<dbReference type="Pfam" id="PF02492">
    <property type="entry name" value="cobW"/>
    <property type="match status" value="1"/>
</dbReference>
<dbReference type="EMBL" id="SJDL01000024">
    <property type="protein sequence ID" value="TBW53765.1"/>
    <property type="molecule type" value="Genomic_DNA"/>
</dbReference>
<accession>A0ABY1ZHY3</accession>
<keyword evidence="3" id="KW-1185">Reference proteome</keyword>
<protein>
    <submittedName>
        <fullName evidence="2">GTP-binding protein</fullName>
    </submittedName>
</protein>
<evidence type="ECO:0000313" key="2">
    <source>
        <dbReference type="EMBL" id="TBW53765.1"/>
    </source>
</evidence>
<dbReference type="Proteomes" id="UP000313645">
    <property type="component" value="Unassembled WGS sequence"/>
</dbReference>
<feature type="domain" description="CobW/HypB/UreG nucleotide-binding" evidence="1">
    <location>
        <begin position="4"/>
        <end position="178"/>
    </location>
</feature>
<gene>
    <name evidence="2" type="ORF">EZI54_14825</name>
</gene>
<dbReference type="CDD" id="cd03112">
    <property type="entry name" value="CobW-like"/>
    <property type="match status" value="1"/>
</dbReference>
<dbReference type="PANTHER" id="PTHR13748">
    <property type="entry name" value="COBW-RELATED"/>
    <property type="match status" value="1"/>
</dbReference>
<dbReference type="InterPro" id="IPR051316">
    <property type="entry name" value="Zinc-reg_GTPase_activator"/>
</dbReference>
<organism evidence="2 3">
    <name type="scientific">Marinobacter halodurans</name>
    <dbReference type="NCBI Taxonomy" id="2528979"/>
    <lineage>
        <taxon>Bacteria</taxon>
        <taxon>Pseudomonadati</taxon>
        <taxon>Pseudomonadota</taxon>
        <taxon>Gammaproteobacteria</taxon>
        <taxon>Pseudomonadales</taxon>
        <taxon>Marinobacteraceae</taxon>
        <taxon>Marinobacter</taxon>
    </lineage>
</organism>
<dbReference type="SUPFAM" id="SSF52540">
    <property type="entry name" value="P-loop containing nucleoside triphosphate hydrolases"/>
    <property type="match status" value="1"/>
</dbReference>
<dbReference type="PANTHER" id="PTHR13748:SF46">
    <property type="entry name" value="ZINC CHAPERONE YEIR"/>
    <property type="match status" value="1"/>
</dbReference>
<proteinExistence type="predicted"/>
<name>A0ABY1ZHY3_9GAMM</name>
<dbReference type="RefSeq" id="WP_131482666.1">
    <property type="nucleotide sequence ID" value="NZ_SJDL01000024.1"/>
</dbReference>
<evidence type="ECO:0000313" key="3">
    <source>
        <dbReference type="Proteomes" id="UP000313645"/>
    </source>
</evidence>